<keyword evidence="2" id="KW-0472">Membrane</keyword>
<evidence type="ECO:0000313" key="4">
    <source>
        <dbReference type="Proteomes" id="UP001476247"/>
    </source>
</evidence>
<accession>A0ABP9XQ00</accession>
<dbReference type="Proteomes" id="UP001476247">
    <property type="component" value="Unassembled WGS sequence"/>
</dbReference>
<reference evidence="3 4" key="1">
    <citation type="submission" date="2024-04" db="EMBL/GenBank/DDBJ databases">
        <title>genome sequences of Mucor flavus KT1a and Helicostylum pulchrum KT1b strains isolation_sourced from the surface of a dry-aged beef.</title>
        <authorList>
            <person name="Toyotome T."/>
            <person name="Hosono M."/>
            <person name="Torimaru M."/>
            <person name="Fukuda K."/>
            <person name="Mikami N."/>
        </authorList>
    </citation>
    <scope>NUCLEOTIDE SEQUENCE [LARGE SCALE GENOMIC DNA]</scope>
    <source>
        <strain evidence="3 4">KT1b</strain>
    </source>
</reference>
<feature type="region of interest" description="Disordered" evidence="1">
    <location>
        <begin position="84"/>
        <end position="113"/>
    </location>
</feature>
<feature type="compositionally biased region" description="Polar residues" evidence="1">
    <location>
        <begin position="19"/>
        <end position="29"/>
    </location>
</feature>
<evidence type="ECO:0000313" key="3">
    <source>
        <dbReference type="EMBL" id="GAA5796860.1"/>
    </source>
</evidence>
<dbReference type="EMBL" id="BAABUJ010000007">
    <property type="protein sequence ID" value="GAA5796860.1"/>
    <property type="molecule type" value="Genomic_DNA"/>
</dbReference>
<protein>
    <submittedName>
        <fullName evidence="3">Uncharacterized protein</fullName>
    </submittedName>
</protein>
<comment type="caution">
    <text evidence="3">The sequence shown here is derived from an EMBL/GenBank/DDBJ whole genome shotgun (WGS) entry which is preliminary data.</text>
</comment>
<keyword evidence="4" id="KW-1185">Reference proteome</keyword>
<proteinExistence type="predicted"/>
<keyword evidence="2" id="KW-1133">Transmembrane helix</keyword>
<feature type="compositionally biased region" description="Acidic residues" evidence="1">
    <location>
        <begin position="84"/>
        <end position="112"/>
    </location>
</feature>
<name>A0ABP9XQ00_9FUNG</name>
<sequence>MSGKGIRGLNVHLSRSACKNLQKPNQVTEPTVAGPQEKPEIQQDKNYIDETSDICINYESGMLQVINKDNECFDDIFLTSDDDSEDVFEENSEEGSEDYSEDGSETDYDDNDSVYFTPEEALENAPEEQDSDNGNDYDITEIEGGGGKFDLIRMLSWVRSTIVFAIFYYGCMEHCSFSGSCPDIYGNLNAMLMYFKQQNTTITFIQRNTLSSLGLHINIFLVCLVLFLRRCLVKTP</sequence>
<feature type="region of interest" description="Disordered" evidence="1">
    <location>
        <begin position="19"/>
        <end position="44"/>
    </location>
</feature>
<organism evidence="3 4">
    <name type="scientific">Helicostylum pulchrum</name>
    <dbReference type="NCBI Taxonomy" id="562976"/>
    <lineage>
        <taxon>Eukaryota</taxon>
        <taxon>Fungi</taxon>
        <taxon>Fungi incertae sedis</taxon>
        <taxon>Mucoromycota</taxon>
        <taxon>Mucoromycotina</taxon>
        <taxon>Mucoromycetes</taxon>
        <taxon>Mucorales</taxon>
        <taxon>Mucorineae</taxon>
        <taxon>Mucoraceae</taxon>
        <taxon>Helicostylum</taxon>
    </lineage>
</organism>
<keyword evidence="2" id="KW-0812">Transmembrane</keyword>
<feature type="transmembrane region" description="Helical" evidence="2">
    <location>
        <begin position="210"/>
        <end position="228"/>
    </location>
</feature>
<gene>
    <name evidence="3" type="ORF">HPULCUR_002238</name>
</gene>
<evidence type="ECO:0000256" key="1">
    <source>
        <dbReference type="SAM" id="MobiDB-lite"/>
    </source>
</evidence>
<evidence type="ECO:0000256" key="2">
    <source>
        <dbReference type="SAM" id="Phobius"/>
    </source>
</evidence>